<dbReference type="Proteomes" id="UP000057134">
    <property type="component" value="Chromosome"/>
</dbReference>
<evidence type="ECO:0000256" key="2">
    <source>
        <dbReference type="ARBA" id="ARBA00022729"/>
    </source>
</evidence>
<dbReference type="KEGG" id="mft:XA26_38860"/>
<sequence length="191" mass="20129">MVIANSVTYRRAAVSPLVQTVGFATLGGVHPRLIAIVAFVGLLAVGCGWSPPSAPPPKPDTCAPSDGPSADTVADQIAKLPAPAAGRQWTQVNSGHTANCRLYWVQVGQTNPEPNSVGQLLFFDRQTPLGPATPEPRPYINVVTNADDTVVVSYQWQQGQDSPKSPTGIATVRFRIGDDGKLAAIDPIPKP</sequence>
<dbReference type="PATRIC" id="fig|1766.6.peg.3864"/>
<reference evidence="7 9" key="2">
    <citation type="submission" date="2018-06" db="EMBL/GenBank/DDBJ databases">
        <authorList>
            <consortium name="Pathogen Informatics"/>
            <person name="Doyle S."/>
        </authorList>
    </citation>
    <scope>NUCLEOTIDE SEQUENCE [LARGE SCALE GENOMIC DNA]</scope>
    <source>
        <strain evidence="7 9">NCTC1542</strain>
    </source>
</reference>
<proteinExistence type="predicted"/>
<dbReference type="Pfam" id="PF14041">
    <property type="entry name" value="Lipoprotein_21"/>
    <property type="match status" value="1"/>
</dbReference>
<dbReference type="EMBL" id="CP011269">
    <property type="protein sequence ID" value="ALI27701.1"/>
    <property type="molecule type" value="Genomic_DNA"/>
</dbReference>
<dbReference type="InterPro" id="IPR025971">
    <property type="entry name" value="LppP/LprE"/>
</dbReference>
<evidence type="ECO:0000256" key="4">
    <source>
        <dbReference type="ARBA" id="ARBA00023139"/>
    </source>
</evidence>
<protein>
    <submittedName>
        <fullName evidence="6 7">LppP</fullName>
    </submittedName>
</protein>
<evidence type="ECO:0000313" key="6">
    <source>
        <dbReference type="EMBL" id="ALI27701.1"/>
    </source>
</evidence>
<evidence type="ECO:0000256" key="1">
    <source>
        <dbReference type="ARBA" id="ARBA00022475"/>
    </source>
</evidence>
<evidence type="ECO:0000313" key="9">
    <source>
        <dbReference type="Proteomes" id="UP000255389"/>
    </source>
</evidence>
<keyword evidence="3" id="KW-0472">Membrane</keyword>
<evidence type="ECO:0000313" key="8">
    <source>
        <dbReference type="Proteomes" id="UP000057134"/>
    </source>
</evidence>
<evidence type="ECO:0000256" key="5">
    <source>
        <dbReference type="ARBA" id="ARBA00023288"/>
    </source>
</evidence>
<evidence type="ECO:0000313" key="7">
    <source>
        <dbReference type="EMBL" id="STZ87730.1"/>
    </source>
</evidence>
<reference evidence="6 8" key="1">
    <citation type="journal article" date="2015" name="MBio">
        <title>Enzymatic Degradation of Phenazines Can Generate Energy and Protect Sensitive Organisms from Toxicity.</title>
        <authorList>
            <person name="Costa K.C."/>
            <person name="Bergkessel M."/>
            <person name="Saunders S."/>
            <person name="Korlach J."/>
            <person name="Newman D.K."/>
        </authorList>
    </citation>
    <scope>NUCLEOTIDE SEQUENCE [LARGE SCALE GENOMIC DNA]</scope>
    <source>
        <strain evidence="6 8">CT6</strain>
    </source>
</reference>
<keyword evidence="4" id="KW-0564">Palmitate</keyword>
<dbReference type="AlphaFoldDB" id="A0A0N9YDK4"/>
<keyword evidence="5" id="KW-0449">Lipoprotein</keyword>
<keyword evidence="2" id="KW-0732">Signal</keyword>
<keyword evidence="1" id="KW-1003">Cell membrane</keyword>
<dbReference type="EMBL" id="UGQY01000002">
    <property type="protein sequence ID" value="STZ87730.1"/>
    <property type="molecule type" value="Genomic_DNA"/>
</dbReference>
<accession>A0A0N9YDK4</accession>
<gene>
    <name evidence="6" type="primary">lppP</name>
    <name evidence="7" type="ORF">NCTC1542_02501</name>
    <name evidence="6" type="ORF">XA26_38860</name>
</gene>
<dbReference type="Proteomes" id="UP000255389">
    <property type="component" value="Unassembled WGS sequence"/>
</dbReference>
<name>A0A0N9YDK4_MYCFO</name>
<organism evidence="6 8">
    <name type="scientific">Mycolicibacterium fortuitum</name>
    <name type="common">Mycobacterium fortuitum</name>
    <dbReference type="NCBI Taxonomy" id="1766"/>
    <lineage>
        <taxon>Bacteria</taxon>
        <taxon>Bacillati</taxon>
        <taxon>Actinomycetota</taxon>
        <taxon>Actinomycetes</taxon>
        <taxon>Mycobacteriales</taxon>
        <taxon>Mycobacteriaceae</taxon>
        <taxon>Mycolicibacterium</taxon>
    </lineage>
</organism>
<keyword evidence="8" id="KW-1185">Reference proteome</keyword>
<evidence type="ECO:0000256" key="3">
    <source>
        <dbReference type="ARBA" id="ARBA00023136"/>
    </source>
</evidence>